<feature type="region of interest" description="Disordered" evidence="1">
    <location>
        <begin position="143"/>
        <end position="164"/>
    </location>
</feature>
<sequence length="408" mass="45029">MPWEGSFFLQLPDPTIGGPFSSSYLCVPSRHASKVARVSFGDKMTFVLKHALCPLPFATLSVSIMLMPDSFLRPVHSPLSTEWSEMCFYNGLSLLRLSHASTQLFSQNGPKPHKHQIERKCSSILTLVPFVIGNVPTASSYASPMEDPMTVSGSSVEERSPSGVPELEGPFRVWYCEEKDAEGSSKGPKRDLIDPLSYSWVDGNVLEVSSNYTKARLLDGLIHYDHLPSPWSIQLLPCRSGEYVCKGADGEELYIFLEFGLLKGGLVIPKQSVYYYGDDQNFLLNQRGEPHFSLFWTKTPTTSIRVKRSCVEPWEENFLVKLIDRHISSCSALLKTGLDVATRKALRKQKQASSNSAPSLGSKATTSRPKQDVAPPATTHEAGHTPITANEWKGVATSLVVKEASTSD</sequence>
<proteinExistence type="predicted"/>
<feature type="compositionally biased region" description="Polar residues" evidence="1">
    <location>
        <begin position="351"/>
        <end position="368"/>
    </location>
</feature>
<name>A0A371F432_MUCPR</name>
<feature type="region of interest" description="Disordered" evidence="1">
    <location>
        <begin position="347"/>
        <end position="389"/>
    </location>
</feature>
<keyword evidence="3" id="KW-1185">Reference proteome</keyword>
<protein>
    <submittedName>
        <fullName evidence="2">Uncharacterized protein</fullName>
    </submittedName>
</protein>
<evidence type="ECO:0000256" key="1">
    <source>
        <dbReference type="SAM" id="MobiDB-lite"/>
    </source>
</evidence>
<feature type="non-terminal residue" evidence="2">
    <location>
        <position position="1"/>
    </location>
</feature>
<gene>
    <name evidence="2" type="ORF">CR513_47405</name>
</gene>
<evidence type="ECO:0000313" key="2">
    <source>
        <dbReference type="EMBL" id="RDX73034.1"/>
    </source>
</evidence>
<dbReference type="EMBL" id="QJKJ01010678">
    <property type="protein sequence ID" value="RDX73034.1"/>
    <property type="molecule type" value="Genomic_DNA"/>
</dbReference>
<accession>A0A371F432</accession>
<comment type="caution">
    <text evidence="2">The sequence shown here is derived from an EMBL/GenBank/DDBJ whole genome shotgun (WGS) entry which is preliminary data.</text>
</comment>
<evidence type="ECO:0000313" key="3">
    <source>
        <dbReference type="Proteomes" id="UP000257109"/>
    </source>
</evidence>
<dbReference type="AlphaFoldDB" id="A0A371F432"/>
<reference evidence="2" key="1">
    <citation type="submission" date="2018-05" db="EMBL/GenBank/DDBJ databases">
        <title>Draft genome of Mucuna pruriens seed.</title>
        <authorList>
            <person name="Nnadi N.E."/>
            <person name="Vos R."/>
            <person name="Hasami M.H."/>
            <person name="Devisetty U.K."/>
            <person name="Aguiy J.C."/>
        </authorList>
    </citation>
    <scope>NUCLEOTIDE SEQUENCE [LARGE SCALE GENOMIC DNA]</scope>
    <source>
        <strain evidence="2">JCA_2017</strain>
    </source>
</reference>
<organism evidence="2 3">
    <name type="scientific">Mucuna pruriens</name>
    <name type="common">Velvet bean</name>
    <name type="synonym">Dolichos pruriens</name>
    <dbReference type="NCBI Taxonomy" id="157652"/>
    <lineage>
        <taxon>Eukaryota</taxon>
        <taxon>Viridiplantae</taxon>
        <taxon>Streptophyta</taxon>
        <taxon>Embryophyta</taxon>
        <taxon>Tracheophyta</taxon>
        <taxon>Spermatophyta</taxon>
        <taxon>Magnoliopsida</taxon>
        <taxon>eudicotyledons</taxon>
        <taxon>Gunneridae</taxon>
        <taxon>Pentapetalae</taxon>
        <taxon>rosids</taxon>
        <taxon>fabids</taxon>
        <taxon>Fabales</taxon>
        <taxon>Fabaceae</taxon>
        <taxon>Papilionoideae</taxon>
        <taxon>50 kb inversion clade</taxon>
        <taxon>NPAAA clade</taxon>
        <taxon>indigoferoid/millettioid clade</taxon>
        <taxon>Phaseoleae</taxon>
        <taxon>Mucuna</taxon>
    </lineage>
</organism>
<dbReference type="Proteomes" id="UP000257109">
    <property type="component" value="Unassembled WGS sequence"/>
</dbReference>